<name>A0A7D9DMY0_PARCT</name>
<evidence type="ECO:0000313" key="4">
    <source>
        <dbReference type="EMBL" id="CAB3989934.1"/>
    </source>
</evidence>
<dbReference type="Proteomes" id="UP001152795">
    <property type="component" value="Unassembled WGS sequence"/>
</dbReference>
<evidence type="ECO:0000256" key="2">
    <source>
        <dbReference type="SAM" id="MobiDB-lite"/>
    </source>
</evidence>
<reference evidence="4" key="1">
    <citation type="submission" date="2020-04" db="EMBL/GenBank/DDBJ databases">
        <authorList>
            <person name="Alioto T."/>
            <person name="Alioto T."/>
            <person name="Gomez Garrido J."/>
        </authorList>
    </citation>
    <scope>NUCLEOTIDE SEQUENCE</scope>
    <source>
        <strain evidence="4">A484AB</strain>
    </source>
</reference>
<organism evidence="4 5">
    <name type="scientific">Paramuricea clavata</name>
    <name type="common">Red gorgonian</name>
    <name type="synonym">Violescent sea-whip</name>
    <dbReference type="NCBI Taxonomy" id="317549"/>
    <lineage>
        <taxon>Eukaryota</taxon>
        <taxon>Metazoa</taxon>
        <taxon>Cnidaria</taxon>
        <taxon>Anthozoa</taxon>
        <taxon>Octocorallia</taxon>
        <taxon>Malacalcyonacea</taxon>
        <taxon>Plexauridae</taxon>
        <taxon>Paramuricea</taxon>
    </lineage>
</organism>
<feature type="compositionally biased region" description="Basic and acidic residues" evidence="2">
    <location>
        <begin position="184"/>
        <end position="200"/>
    </location>
</feature>
<proteinExistence type="predicted"/>
<comment type="caution">
    <text evidence="4">The sequence shown here is derived from an EMBL/GenBank/DDBJ whole genome shotgun (WGS) entry which is preliminary data.</text>
</comment>
<feature type="chain" id="PRO_5043960931" evidence="3">
    <location>
        <begin position="31"/>
        <end position="394"/>
    </location>
</feature>
<protein>
    <submittedName>
        <fullName evidence="4">Uncharacterized protein</fullName>
    </submittedName>
</protein>
<accession>A0A7D9DMY0</accession>
<feature type="signal peptide" evidence="3">
    <location>
        <begin position="1"/>
        <end position="30"/>
    </location>
</feature>
<feature type="region of interest" description="Disordered" evidence="2">
    <location>
        <begin position="356"/>
        <end position="376"/>
    </location>
</feature>
<evidence type="ECO:0000256" key="3">
    <source>
        <dbReference type="SAM" id="SignalP"/>
    </source>
</evidence>
<keyword evidence="3" id="KW-0732">Signal</keyword>
<feature type="compositionally biased region" description="Polar residues" evidence="2">
    <location>
        <begin position="356"/>
        <end position="372"/>
    </location>
</feature>
<dbReference type="EMBL" id="CACRXK020001573">
    <property type="protein sequence ID" value="CAB3989934.1"/>
    <property type="molecule type" value="Genomic_DNA"/>
</dbReference>
<feature type="compositionally biased region" description="Polar residues" evidence="2">
    <location>
        <begin position="201"/>
        <end position="216"/>
    </location>
</feature>
<feature type="coiled-coil region" evidence="1">
    <location>
        <begin position="304"/>
        <end position="331"/>
    </location>
</feature>
<dbReference type="AlphaFoldDB" id="A0A7D9DMY0"/>
<feature type="region of interest" description="Disordered" evidence="2">
    <location>
        <begin position="184"/>
        <end position="254"/>
    </location>
</feature>
<keyword evidence="5" id="KW-1185">Reference proteome</keyword>
<evidence type="ECO:0000256" key="1">
    <source>
        <dbReference type="SAM" id="Coils"/>
    </source>
</evidence>
<evidence type="ECO:0000313" key="5">
    <source>
        <dbReference type="Proteomes" id="UP001152795"/>
    </source>
</evidence>
<gene>
    <name evidence="4" type="ORF">PACLA_8A024892</name>
</gene>
<sequence>MVRRKNPKNLTRTIMTTLLVILLTMYCTDEDFVDNIDHETYGYGENNDFDNDYNDYSDADDDVHASPDDAIYHIFFEQLIEAREKSAKKERESRFIPSTRRYLNALFTVREKSINGTIIKNLLYLIRNIISGHISVNVADIDKELMRELLNKNTTKDEIRLHLIEDRRLHIYLRRALKVVEESKKNGRQCEKTNDVRQREIQQTGDNVTTSYPTTKHSGRYQPYPGRSRVVGKSRGYEEKQATQPPPVPDADGNDAAAAVAVGTVAYHRAQIVKHFKNRQIKQSAGGKLQLGETVTNISFDDLMKDLTHNYKKKKLNLNDAEQRKALLALRHSGMPASYIRNDVLHDKYRNLLQTPPRQLPTQHAPQQSPTVTPRLYKPVKKQRVLGTPRWYMG</sequence>
<keyword evidence="1" id="KW-0175">Coiled coil</keyword>